<proteinExistence type="predicted"/>
<dbReference type="InterPro" id="IPR016187">
    <property type="entry name" value="CTDL_fold"/>
</dbReference>
<dbReference type="PANTHER" id="PTHR45784:SF3">
    <property type="entry name" value="C-TYPE LECTIN DOMAIN FAMILY 4 MEMBER K-LIKE-RELATED"/>
    <property type="match status" value="1"/>
</dbReference>
<dbReference type="InterPro" id="IPR001304">
    <property type="entry name" value="C-type_lectin-like"/>
</dbReference>
<dbReference type="PANTHER" id="PTHR45784">
    <property type="entry name" value="C-TYPE LECTIN DOMAIN FAMILY 20 MEMBER A-RELATED"/>
    <property type="match status" value="1"/>
</dbReference>
<organism evidence="2 3">
    <name type="scientific">Dicentrarchus labrax</name>
    <name type="common">European seabass</name>
    <name type="synonym">Morone labrax</name>
    <dbReference type="NCBI Taxonomy" id="13489"/>
    <lineage>
        <taxon>Eukaryota</taxon>
        <taxon>Metazoa</taxon>
        <taxon>Chordata</taxon>
        <taxon>Craniata</taxon>
        <taxon>Vertebrata</taxon>
        <taxon>Euteleostomi</taxon>
        <taxon>Actinopterygii</taxon>
        <taxon>Neopterygii</taxon>
        <taxon>Teleostei</taxon>
        <taxon>Neoteleostei</taxon>
        <taxon>Acanthomorphata</taxon>
        <taxon>Eupercaria</taxon>
        <taxon>Moronidae</taxon>
        <taxon>Dicentrarchus</taxon>
    </lineage>
</organism>
<dbReference type="Pfam" id="PF00059">
    <property type="entry name" value="Lectin_C"/>
    <property type="match status" value="1"/>
</dbReference>
<evidence type="ECO:0000313" key="3">
    <source>
        <dbReference type="Proteomes" id="UP000694389"/>
    </source>
</evidence>
<dbReference type="Ensembl" id="ENSDLAT00005014301.2">
    <property type="protein sequence ID" value="ENSDLAP00005013103.2"/>
    <property type="gene ID" value="ENSDLAG00005006653.2"/>
</dbReference>
<accession>A0A8C4E448</accession>
<dbReference type="Gene3D" id="3.10.100.10">
    <property type="entry name" value="Mannose-Binding Protein A, subunit A"/>
    <property type="match status" value="1"/>
</dbReference>
<dbReference type="InterPro" id="IPR016186">
    <property type="entry name" value="C-type_lectin-like/link_sf"/>
</dbReference>
<dbReference type="Proteomes" id="UP000694389">
    <property type="component" value="Unassembled WGS sequence"/>
</dbReference>
<dbReference type="PROSITE" id="PS50041">
    <property type="entry name" value="C_TYPE_LECTIN_2"/>
    <property type="match status" value="1"/>
</dbReference>
<keyword evidence="3" id="KW-1185">Reference proteome</keyword>
<dbReference type="AlphaFoldDB" id="A0A8C4E448"/>
<dbReference type="SUPFAM" id="SSF56436">
    <property type="entry name" value="C-type lectin-like"/>
    <property type="match status" value="1"/>
</dbReference>
<protein>
    <recommendedName>
        <fullName evidence="1">C-type lectin domain-containing protein</fullName>
    </recommendedName>
</protein>
<dbReference type="GeneTree" id="ENSGT00940000163911"/>
<evidence type="ECO:0000259" key="1">
    <source>
        <dbReference type="PROSITE" id="PS50041"/>
    </source>
</evidence>
<evidence type="ECO:0000313" key="2">
    <source>
        <dbReference type="Ensembl" id="ENSDLAP00005013103.2"/>
    </source>
</evidence>
<sequence length="161" mass="18762">LDQHLCEALVPLTGWNIFSSCLPHQYHFVVDPMNWTEAQSYCRDTYTDLATIENTEEINQLINTVSSVGHKSEVWIGLYSKIDWRWSDGYRGSGAQYKNWDNYNDNEPDFGSASQFCVCFGGDGGWWDDLCSAEYPFICYRGKDTAYFDLFRTMEFFTLWN</sequence>
<feature type="domain" description="C-type lectin" evidence="1">
    <location>
        <begin position="26"/>
        <end position="140"/>
    </location>
</feature>
<reference evidence="2" key="1">
    <citation type="submission" date="2025-08" db="UniProtKB">
        <authorList>
            <consortium name="Ensembl"/>
        </authorList>
    </citation>
    <scope>IDENTIFICATION</scope>
</reference>
<name>A0A8C4E448_DICLA</name>
<dbReference type="SMART" id="SM00034">
    <property type="entry name" value="CLECT"/>
    <property type="match status" value="1"/>
</dbReference>
<reference evidence="2" key="2">
    <citation type="submission" date="2025-09" db="UniProtKB">
        <authorList>
            <consortium name="Ensembl"/>
        </authorList>
    </citation>
    <scope>IDENTIFICATION</scope>
</reference>